<name>A0A7C9CTL3_OPUST</name>
<reference evidence="10" key="1">
    <citation type="journal article" date="2013" name="J. Plant Res.">
        <title>Effect of fungi and light on seed germination of three Opuntia species from semiarid lands of central Mexico.</title>
        <authorList>
            <person name="Delgado-Sanchez P."/>
            <person name="Jimenez-Bremont J.F."/>
            <person name="Guerrero-Gonzalez Mde L."/>
            <person name="Flores J."/>
        </authorList>
    </citation>
    <scope>NUCLEOTIDE SEQUENCE</scope>
    <source>
        <tissue evidence="10">Cladode</tissue>
    </source>
</reference>
<evidence type="ECO:0000259" key="9">
    <source>
        <dbReference type="PROSITE" id="PS51032"/>
    </source>
</evidence>
<keyword evidence="4" id="KW-0010">Activator</keyword>
<evidence type="ECO:0000256" key="1">
    <source>
        <dbReference type="ARBA" id="ARBA00004123"/>
    </source>
</evidence>
<feature type="compositionally biased region" description="Polar residues" evidence="8">
    <location>
        <begin position="1"/>
        <end position="15"/>
    </location>
</feature>
<reference evidence="10" key="2">
    <citation type="submission" date="2020-07" db="EMBL/GenBank/DDBJ databases">
        <authorList>
            <person name="Vera ALvarez R."/>
            <person name="Arias-Moreno D.M."/>
            <person name="Jimenez-Jacinto V."/>
            <person name="Jimenez-Bremont J.F."/>
            <person name="Swaminathan K."/>
            <person name="Moose S.P."/>
            <person name="Guerrero-Gonzalez M.L."/>
            <person name="Marino-Ramirez L."/>
            <person name="Landsman D."/>
            <person name="Rodriguez-Kessler M."/>
            <person name="Delgado-Sanchez P."/>
        </authorList>
    </citation>
    <scope>NUCLEOTIDE SEQUENCE</scope>
    <source>
        <tissue evidence="10">Cladode</tissue>
    </source>
</reference>
<dbReference type="GO" id="GO:0003677">
    <property type="term" value="F:DNA binding"/>
    <property type="evidence" value="ECO:0007669"/>
    <property type="project" value="UniProtKB-KW"/>
</dbReference>
<dbReference type="PANTHER" id="PTHR31985:SF215">
    <property type="entry name" value="OS02G0781300 PROTEIN"/>
    <property type="match status" value="1"/>
</dbReference>
<evidence type="ECO:0000256" key="8">
    <source>
        <dbReference type="SAM" id="MobiDB-lite"/>
    </source>
</evidence>
<dbReference type="InterPro" id="IPR036955">
    <property type="entry name" value="AP2/ERF_dom_sf"/>
</dbReference>
<evidence type="ECO:0000256" key="5">
    <source>
        <dbReference type="ARBA" id="ARBA00023163"/>
    </source>
</evidence>
<dbReference type="EMBL" id="GISG01037106">
    <property type="protein sequence ID" value="MBA4622128.1"/>
    <property type="molecule type" value="Transcribed_RNA"/>
</dbReference>
<dbReference type="SMART" id="SM00380">
    <property type="entry name" value="AP2"/>
    <property type="match status" value="1"/>
</dbReference>
<dbReference type="PANTHER" id="PTHR31985">
    <property type="entry name" value="ETHYLENE-RESPONSIVE TRANSCRIPTION FACTOR ERF042-RELATED"/>
    <property type="match status" value="1"/>
</dbReference>
<keyword evidence="2" id="KW-0805">Transcription regulation</keyword>
<dbReference type="InterPro" id="IPR016177">
    <property type="entry name" value="DNA-bd_dom_sf"/>
</dbReference>
<evidence type="ECO:0000256" key="7">
    <source>
        <dbReference type="ARBA" id="ARBA00024343"/>
    </source>
</evidence>
<keyword evidence="6" id="KW-0539">Nucleus</keyword>
<organism evidence="10">
    <name type="scientific">Opuntia streptacantha</name>
    <name type="common">Prickly pear cactus</name>
    <name type="synonym">Opuntia cardona</name>
    <dbReference type="NCBI Taxonomy" id="393608"/>
    <lineage>
        <taxon>Eukaryota</taxon>
        <taxon>Viridiplantae</taxon>
        <taxon>Streptophyta</taxon>
        <taxon>Embryophyta</taxon>
        <taxon>Tracheophyta</taxon>
        <taxon>Spermatophyta</taxon>
        <taxon>Magnoliopsida</taxon>
        <taxon>eudicotyledons</taxon>
        <taxon>Gunneridae</taxon>
        <taxon>Pentapetalae</taxon>
        <taxon>Caryophyllales</taxon>
        <taxon>Cactineae</taxon>
        <taxon>Cactaceae</taxon>
        <taxon>Opuntioideae</taxon>
        <taxon>Opuntia</taxon>
    </lineage>
</organism>
<dbReference type="Pfam" id="PF00847">
    <property type="entry name" value="AP2"/>
    <property type="match status" value="1"/>
</dbReference>
<dbReference type="InterPro" id="IPR001471">
    <property type="entry name" value="AP2/ERF_dom"/>
</dbReference>
<keyword evidence="5" id="KW-0804">Transcription</keyword>
<evidence type="ECO:0000256" key="2">
    <source>
        <dbReference type="ARBA" id="ARBA00023015"/>
    </source>
</evidence>
<dbReference type="Gene3D" id="3.30.730.10">
    <property type="entry name" value="AP2/ERF domain"/>
    <property type="match status" value="1"/>
</dbReference>
<accession>A0A7C9CTL3</accession>
<evidence type="ECO:0000313" key="10">
    <source>
        <dbReference type="EMBL" id="MBA4622128.1"/>
    </source>
</evidence>
<dbReference type="InterPro" id="IPR051032">
    <property type="entry name" value="AP2/ERF_TF_ERF_subfamily"/>
</dbReference>
<comment type="similarity">
    <text evidence="7">Belongs to the AP2/ERF transcription factor family. ERF subfamily.</text>
</comment>
<keyword evidence="3" id="KW-0238">DNA-binding</keyword>
<dbReference type="GO" id="GO:0003700">
    <property type="term" value="F:DNA-binding transcription factor activity"/>
    <property type="evidence" value="ECO:0007669"/>
    <property type="project" value="InterPro"/>
</dbReference>
<dbReference type="GO" id="GO:0005634">
    <property type="term" value="C:nucleus"/>
    <property type="evidence" value="ECO:0007669"/>
    <property type="project" value="UniProtKB-SubCell"/>
</dbReference>
<dbReference type="PROSITE" id="PS51032">
    <property type="entry name" value="AP2_ERF"/>
    <property type="match status" value="1"/>
</dbReference>
<feature type="region of interest" description="Disordered" evidence="8">
    <location>
        <begin position="1"/>
        <end position="21"/>
    </location>
</feature>
<protein>
    <recommendedName>
        <fullName evidence="9">AP2/ERF domain-containing protein</fullName>
    </recommendedName>
</protein>
<evidence type="ECO:0000256" key="4">
    <source>
        <dbReference type="ARBA" id="ARBA00023159"/>
    </source>
</evidence>
<feature type="domain" description="AP2/ERF" evidence="9">
    <location>
        <begin position="26"/>
        <end position="83"/>
    </location>
</feature>
<evidence type="ECO:0000256" key="3">
    <source>
        <dbReference type="ARBA" id="ARBA00023125"/>
    </source>
</evidence>
<dbReference type="FunFam" id="3.30.730.10:FF:000001">
    <property type="entry name" value="Ethylene-responsive transcription factor 2"/>
    <property type="match status" value="1"/>
</dbReference>
<dbReference type="CDD" id="cd00018">
    <property type="entry name" value="AP2"/>
    <property type="match status" value="1"/>
</dbReference>
<proteinExistence type="inferred from homology"/>
<evidence type="ECO:0000256" key="6">
    <source>
        <dbReference type="ARBA" id="ARBA00023242"/>
    </source>
</evidence>
<sequence>MAKKSCSSSTPTTGEELQARDRSEFKFRGVRKRKWGKWVSEIRLPHSRDRIWLGSYDSAEKAARAFDAAQFCLRGRAGNFNFPDNPPEIAGGKGMTSAEIQVAAARFANATTYEGTTTTTEETVAYSPSISDGSTVQMESEASGVEESFHAQLRLAETELGSGNYAFEFGPLPGFDEWNCGNFYSPLPQQSYFDYGVSWEDFYDASIYQDSSLWNF</sequence>
<dbReference type="SUPFAM" id="SSF54171">
    <property type="entry name" value="DNA-binding domain"/>
    <property type="match status" value="1"/>
</dbReference>
<comment type="subcellular location">
    <subcellularLocation>
        <location evidence="1">Nucleus</location>
    </subcellularLocation>
</comment>
<dbReference type="PRINTS" id="PR00367">
    <property type="entry name" value="ETHRSPELEMNT"/>
</dbReference>
<dbReference type="AlphaFoldDB" id="A0A7C9CTL3"/>